<evidence type="ECO:0008006" key="3">
    <source>
        <dbReference type="Google" id="ProtNLM"/>
    </source>
</evidence>
<reference evidence="1" key="1">
    <citation type="submission" date="2023-02" db="EMBL/GenBank/DDBJ databases">
        <title>Genome of toxic invasive species Heracleum sosnowskyi carries increased number of genes despite the absence of recent whole-genome duplications.</title>
        <authorList>
            <person name="Schelkunov M."/>
            <person name="Shtratnikova V."/>
            <person name="Makarenko M."/>
            <person name="Klepikova A."/>
            <person name="Omelchenko D."/>
            <person name="Novikova G."/>
            <person name="Obukhova E."/>
            <person name="Bogdanov V."/>
            <person name="Penin A."/>
            <person name="Logacheva M."/>
        </authorList>
    </citation>
    <scope>NUCLEOTIDE SEQUENCE</scope>
    <source>
        <strain evidence="1">Hsosn_3</strain>
        <tissue evidence="1">Leaf</tissue>
    </source>
</reference>
<keyword evidence="2" id="KW-1185">Reference proteome</keyword>
<dbReference type="Proteomes" id="UP001237642">
    <property type="component" value="Unassembled WGS sequence"/>
</dbReference>
<protein>
    <recommendedName>
        <fullName evidence="3">PWWP domain-containing protein</fullName>
    </recommendedName>
</protein>
<reference evidence="1" key="2">
    <citation type="submission" date="2023-05" db="EMBL/GenBank/DDBJ databases">
        <authorList>
            <person name="Schelkunov M.I."/>
        </authorList>
    </citation>
    <scope>NUCLEOTIDE SEQUENCE</scope>
    <source>
        <strain evidence="1">Hsosn_3</strain>
        <tissue evidence="1">Leaf</tissue>
    </source>
</reference>
<evidence type="ECO:0000313" key="1">
    <source>
        <dbReference type="EMBL" id="KAK1379563.1"/>
    </source>
</evidence>
<gene>
    <name evidence="1" type="ORF">POM88_026307</name>
</gene>
<name>A0AAD8MPV1_9APIA</name>
<dbReference type="AlphaFoldDB" id="A0AAD8MPV1"/>
<dbReference type="EMBL" id="JAUIZM010000006">
    <property type="protein sequence ID" value="KAK1379563.1"/>
    <property type="molecule type" value="Genomic_DNA"/>
</dbReference>
<accession>A0AAD8MPV1</accession>
<comment type="caution">
    <text evidence="1">The sequence shown here is derived from an EMBL/GenBank/DDBJ whole genome shotgun (WGS) entry which is preliminary data.</text>
</comment>
<sequence>MKLLLPEFSPHENKDLEEDIVDLPLAQWTGLRNKRKGISSLDTHVTVRSQNKSVEAQKTGTSALEFVPDKSSVSMCSDACLNQQRVVWAKRASHMWWPAECFNQRSSNPSEEFQEALKQVL</sequence>
<organism evidence="1 2">
    <name type="scientific">Heracleum sosnowskyi</name>
    <dbReference type="NCBI Taxonomy" id="360622"/>
    <lineage>
        <taxon>Eukaryota</taxon>
        <taxon>Viridiplantae</taxon>
        <taxon>Streptophyta</taxon>
        <taxon>Embryophyta</taxon>
        <taxon>Tracheophyta</taxon>
        <taxon>Spermatophyta</taxon>
        <taxon>Magnoliopsida</taxon>
        <taxon>eudicotyledons</taxon>
        <taxon>Gunneridae</taxon>
        <taxon>Pentapetalae</taxon>
        <taxon>asterids</taxon>
        <taxon>campanulids</taxon>
        <taxon>Apiales</taxon>
        <taxon>Apiaceae</taxon>
        <taxon>Apioideae</taxon>
        <taxon>apioid superclade</taxon>
        <taxon>Tordylieae</taxon>
        <taxon>Tordyliinae</taxon>
        <taxon>Heracleum</taxon>
    </lineage>
</organism>
<evidence type="ECO:0000313" key="2">
    <source>
        <dbReference type="Proteomes" id="UP001237642"/>
    </source>
</evidence>
<proteinExistence type="predicted"/>